<feature type="compositionally biased region" description="Low complexity" evidence="1">
    <location>
        <begin position="91"/>
        <end position="101"/>
    </location>
</feature>
<dbReference type="InterPro" id="IPR029196">
    <property type="entry name" value="HAPSTR1-like"/>
</dbReference>
<keyword evidence="3" id="KW-1185">Reference proteome</keyword>
<gene>
    <name evidence="2" type="ORF">WICPIJ_007529</name>
</gene>
<organism evidence="2 3">
    <name type="scientific">Wickerhamomyces pijperi</name>
    <name type="common">Yeast</name>
    <name type="synonym">Pichia pijperi</name>
    <dbReference type="NCBI Taxonomy" id="599730"/>
    <lineage>
        <taxon>Eukaryota</taxon>
        <taxon>Fungi</taxon>
        <taxon>Dikarya</taxon>
        <taxon>Ascomycota</taxon>
        <taxon>Saccharomycotina</taxon>
        <taxon>Saccharomycetes</taxon>
        <taxon>Phaffomycetales</taxon>
        <taxon>Wickerhamomycetaceae</taxon>
        <taxon>Wickerhamomyces</taxon>
    </lineage>
</organism>
<dbReference type="Proteomes" id="UP000774326">
    <property type="component" value="Unassembled WGS sequence"/>
</dbReference>
<feature type="region of interest" description="Disordered" evidence="1">
    <location>
        <begin position="87"/>
        <end position="127"/>
    </location>
</feature>
<dbReference type="PANTHER" id="PTHR38645">
    <property type="entry name" value="CHROMOSOME 9, WHOLE GENOME SHOTGUN SEQUENCE"/>
    <property type="match status" value="1"/>
</dbReference>
<reference evidence="2" key="2">
    <citation type="submission" date="2021-01" db="EMBL/GenBank/DDBJ databases">
        <authorList>
            <person name="Schikora-Tamarit M.A."/>
        </authorList>
    </citation>
    <scope>NUCLEOTIDE SEQUENCE</scope>
    <source>
        <strain evidence="2">CBS2887</strain>
    </source>
</reference>
<evidence type="ECO:0000313" key="3">
    <source>
        <dbReference type="Proteomes" id="UP000774326"/>
    </source>
</evidence>
<protein>
    <submittedName>
        <fullName evidence="2">Uncharacterized protein</fullName>
    </submittedName>
</protein>
<dbReference type="OrthoDB" id="21418at2759"/>
<sequence length="222" mass="24960">MDNISNLSNNLPPTKPVNEQTIKELDLELNQEFRDAANAVASLYKLSIQKKTIIKHQGYLDCINDLLNVIKNDGDVESWALGKRAELTGDSDSSPSSSFNSQRTQDLTKNDPAYYTNHPITDHIPADSKFTISHPTDHRFRPTMPLLSVDYTGNKQAQLKRSQTVTYVNSAESDLPLYDISQYANDSMDNEVTSIIVSDHSSVKRSIMEGDEPEKRQKLDNN</sequence>
<dbReference type="AlphaFoldDB" id="A0A9P8PZZ7"/>
<comment type="caution">
    <text evidence="2">The sequence shown here is derived from an EMBL/GenBank/DDBJ whole genome shotgun (WGS) entry which is preliminary data.</text>
</comment>
<accession>A0A9P8PZZ7</accession>
<dbReference type="EMBL" id="JAEUBG010004405">
    <property type="protein sequence ID" value="KAH3681506.1"/>
    <property type="molecule type" value="Genomic_DNA"/>
</dbReference>
<evidence type="ECO:0000256" key="1">
    <source>
        <dbReference type="SAM" id="MobiDB-lite"/>
    </source>
</evidence>
<dbReference type="Pfam" id="PF15251">
    <property type="entry name" value="TAPR1-like"/>
    <property type="match status" value="1"/>
</dbReference>
<proteinExistence type="predicted"/>
<evidence type="ECO:0000313" key="2">
    <source>
        <dbReference type="EMBL" id="KAH3681506.1"/>
    </source>
</evidence>
<reference evidence="2" key="1">
    <citation type="journal article" date="2021" name="Open Biol.">
        <title>Shared evolutionary footprints suggest mitochondrial oxidative damage underlies multiple complex I losses in fungi.</title>
        <authorList>
            <person name="Schikora-Tamarit M.A."/>
            <person name="Marcet-Houben M."/>
            <person name="Nosek J."/>
            <person name="Gabaldon T."/>
        </authorList>
    </citation>
    <scope>NUCLEOTIDE SEQUENCE</scope>
    <source>
        <strain evidence="2">CBS2887</strain>
    </source>
</reference>
<dbReference type="PANTHER" id="PTHR38645:SF1">
    <property type="entry name" value="YALI0F12243P"/>
    <property type="match status" value="1"/>
</dbReference>
<name>A0A9P8PZZ7_WICPI</name>